<keyword evidence="1" id="KW-0472">Membrane</keyword>
<proteinExistence type="predicted"/>
<dbReference type="AlphaFoldDB" id="A0A5D0U884"/>
<organism evidence="3 4">
    <name type="scientific">Actinomadura syzygii</name>
    <dbReference type="NCBI Taxonomy" id="1427538"/>
    <lineage>
        <taxon>Bacteria</taxon>
        <taxon>Bacillati</taxon>
        <taxon>Actinomycetota</taxon>
        <taxon>Actinomycetes</taxon>
        <taxon>Streptosporangiales</taxon>
        <taxon>Thermomonosporaceae</taxon>
        <taxon>Actinomadura</taxon>
    </lineage>
</organism>
<dbReference type="OrthoDB" id="40937at2"/>
<dbReference type="InterPro" id="IPR003607">
    <property type="entry name" value="HD/PDEase_dom"/>
</dbReference>
<evidence type="ECO:0000259" key="2">
    <source>
        <dbReference type="PROSITE" id="PS51832"/>
    </source>
</evidence>
<accession>A0A5D0U884</accession>
<dbReference type="Pfam" id="PF01966">
    <property type="entry name" value="HD"/>
    <property type="match status" value="1"/>
</dbReference>
<dbReference type="EMBL" id="VSFF01000007">
    <property type="protein sequence ID" value="TYC13885.1"/>
    <property type="molecule type" value="Genomic_DNA"/>
</dbReference>
<keyword evidence="1" id="KW-0812">Transmembrane</keyword>
<protein>
    <submittedName>
        <fullName evidence="3">HD domain-containing protein</fullName>
    </submittedName>
</protein>
<dbReference type="SMART" id="SM00471">
    <property type="entry name" value="HDc"/>
    <property type="match status" value="1"/>
</dbReference>
<gene>
    <name evidence="3" type="ORF">FXF65_19760</name>
</gene>
<reference evidence="3 4" key="1">
    <citation type="submission" date="2019-08" db="EMBL/GenBank/DDBJ databases">
        <title>Actinomadura sp. nov. CYP1-5 isolated from mountain soil.</title>
        <authorList>
            <person name="Songsumanus A."/>
            <person name="Kuncharoen N."/>
            <person name="Kudo T."/>
            <person name="Yuki M."/>
            <person name="Igarashi Y."/>
            <person name="Tanasupawat S."/>
        </authorList>
    </citation>
    <scope>NUCLEOTIDE SEQUENCE [LARGE SCALE GENOMIC DNA]</scope>
    <source>
        <strain evidence="3 4">GKU157</strain>
    </source>
</reference>
<evidence type="ECO:0000313" key="4">
    <source>
        <dbReference type="Proteomes" id="UP000322634"/>
    </source>
</evidence>
<feature type="transmembrane region" description="Helical" evidence="1">
    <location>
        <begin position="77"/>
        <end position="94"/>
    </location>
</feature>
<dbReference type="Proteomes" id="UP000322634">
    <property type="component" value="Unassembled WGS sequence"/>
</dbReference>
<name>A0A5D0U884_9ACTN</name>
<dbReference type="SUPFAM" id="SSF109604">
    <property type="entry name" value="HD-domain/PDEase-like"/>
    <property type="match status" value="1"/>
</dbReference>
<feature type="domain" description="HD-GYP" evidence="2">
    <location>
        <begin position="259"/>
        <end position="449"/>
    </location>
</feature>
<feature type="transmembrane region" description="Helical" evidence="1">
    <location>
        <begin position="26"/>
        <end position="47"/>
    </location>
</feature>
<feature type="transmembrane region" description="Helical" evidence="1">
    <location>
        <begin position="114"/>
        <end position="135"/>
    </location>
</feature>
<dbReference type="PANTHER" id="PTHR45228">
    <property type="entry name" value="CYCLIC DI-GMP PHOSPHODIESTERASE TM_0186-RELATED"/>
    <property type="match status" value="1"/>
</dbReference>
<evidence type="ECO:0000256" key="1">
    <source>
        <dbReference type="SAM" id="Phobius"/>
    </source>
</evidence>
<dbReference type="CDD" id="cd00077">
    <property type="entry name" value="HDc"/>
    <property type="match status" value="1"/>
</dbReference>
<comment type="caution">
    <text evidence="3">The sequence shown here is derived from an EMBL/GenBank/DDBJ whole genome shotgun (WGS) entry which is preliminary data.</text>
</comment>
<dbReference type="RefSeq" id="WP_148351429.1">
    <property type="nucleotide sequence ID" value="NZ_JBHSBF010000010.1"/>
</dbReference>
<dbReference type="PROSITE" id="PS51832">
    <property type="entry name" value="HD_GYP"/>
    <property type="match status" value="1"/>
</dbReference>
<keyword evidence="1" id="KW-1133">Transmembrane helix</keyword>
<feature type="transmembrane region" description="Helical" evidence="1">
    <location>
        <begin position="53"/>
        <end position="70"/>
    </location>
</feature>
<dbReference type="PANTHER" id="PTHR45228:SF4">
    <property type="entry name" value="LIPOPROTEIN"/>
    <property type="match status" value="1"/>
</dbReference>
<sequence>MAADTAGERRAAGERAAWQTIDSGQLLLIATAGLFVIVAIAQVAAAGLRQPNVAIIFGVLIALGELFRLVMPGNREVAPIAAAGAMGYALLVGVGPEGAPPDAPLGVVPADHSALQVVAVTAVGMLVGSLPHVAVGRMPRPDAMARRLFNVAVVALCFRPVLSLDLPWQAVLAVMGLVVVGSCFTDVLIAAMIRAEAVRARFGIALRDEIDAKLALCAATSATAMLIAVATTAMGEAALLVFTVPILVTQFAFRRYAGIRATYLQTVRALSRVTEVGGYVETGHSRRVSQLAVAMGRELGMSEEELLELEYAALMHDIGQLSLGDPIPGGATVLASPAEQRRIAELGAEVIKQTGVLDRVAHIVQLSSHPYRTGPEPAGDSADAARPIPPPLAGRIIKVANAYDDLVGDSSDRDRGAAVLERLRLDSAAEYDPTVVEALSRVVDRRPRQ</sequence>
<feature type="transmembrane region" description="Helical" evidence="1">
    <location>
        <begin position="170"/>
        <end position="193"/>
    </location>
</feature>
<keyword evidence="4" id="KW-1185">Reference proteome</keyword>
<dbReference type="Gene3D" id="1.10.3210.10">
    <property type="entry name" value="Hypothetical protein af1432"/>
    <property type="match status" value="1"/>
</dbReference>
<dbReference type="InterPro" id="IPR052020">
    <property type="entry name" value="Cyclic_di-GMP/3'3'-cGAMP_PDE"/>
</dbReference>
<dbReference type="InterPro" id="IPR006674">
    <property type="entry name" value="HD_domain"/>
</dbReference>
<dbReference type="InterPro" id="IPR037522">
    <property type="entry name" value="HD_GYP_dom"/>
</dbReference>
<feature type="transmembrane region" description="Helical" evidence="1">
    <location>
        <begin position="237"/>
        <end position="253"/>
    </location>
</feature>
<evidence type="ECO:0000313" key="3">
    <source>
        <dbReference type="EMBL" id="TYC13885.1"/>
    </source>
</evidence>
<feature type="transmembrane region" description="Helical" evidence="1">
    <location>
        <begin position="214"/>
        <end position="231"/>
    </location>
</feature>
<feature type="transmembrane region" description="Helical" evidence="1">
    <location>
        <begin position="147"/>
        <end position="164"/>
    </location>
</feature>